<proteinExistence type="predicted"/>
<feature type="transmembrane region" description="Helical" evidence="1">
    <location>
        <begin position="28"/>
        <end position="49"/>
    </location>
</feature>
<evidence type="ECO:0000313" key="3">
    <source>
        <dbReference type="Proteomes" id="UP000738376"/>
    </source>
</evidence>
<dbReference type="InterPro" id="IPR014717">
    <property type="entry name" value="Transl_elong_EF1B/ribsomal_bS6"/>
</dbReference>
<comment type="caution">
    <text evidence="2">The sequence shown here is derived from an EMBL/GenBank/DDBJ whole genome shotgun (WGS) entry which is preliminary data.</text>
</comment>
<reference evidence="2 3" key="1">
    <citation type="submission" date="2020-03" db="EMBL/GenBank/DDBJ databases">
        <title>Draft Genome Sequence of 2-Methylisoborneol Producing Pseudanabaena yagii Strain GIHE-NHR1 Isolated from North Han River in South Korea.</title>
        <authorList>
            <person name="Jeong J."/>
        </authorList>
    </citation>
    <scope>NUCLEOTIDE SEQUENCE [LARGE SCALE GENOMIC DNA]</scope>
    <source>
        <strain evidence="2 3">GIHE-NHR1</strain>
    </source>
</reference>
<keyword evidence="3" id="KW-1185">Reference proteome</keyword>
<sequence>MTNAGVISNDEGGSGGITLFGVTLTSKVLGILIGVGGLVLAAYVANTYVMPIWDQVQSGQNNIATKKSGLTALEQKVASKGNVAQKIEDATKQNQFILSLLPNVDNIDTMMRDIQEQIPKTIVIALPPDFSYEIAGTMRAFQPAEPIKGPQYNTYSFTIGFDGKFEDVFNTIQRIERLKPLLVVKNLKLTKRPLPSEKFKFSRPIAAGKEKEIIDILPPLIGADFTLEAFVPLTEAELKAAAAAPPKK</sequence>
<keyword evidence="1" id="KW-0812">Transmembrane</keyword>
<evidence type="ECO:0000313" key="2">
    <source>
        <dbReference type="EMBL" id="NMF58772.1"/>
    </source>
</evidence>
<name>A0ABX1LRJ9_9CYAN</name>
<keyword evidence="1" id="KW-1133">Transmembrane helix</keyword>
<accession>A0ABX1LRJ9</accession>
<organism evidence="2 3">
    <name type="scientific">Pseudanabaena yagii GIHE-NHR1</name>
    <dbReference type="NCBI Taxonomy" id="2722753"/>
    <lineage>
        <taxon>Bacteria</taxon>
        <taxon>Bacillati</taxon>
        <taxon>Cyanobacteriota</taxon>
        <taxon>Cyanophyceae</taxon>
        <taxon>Pseudanabaenales</taxon>
        <taxon>Pseudanabaenaceae</taxon>
        <taxon>Pseudanabaena</taxon>
        <taxon>Pseudanabaena yagii</taxon>
    </lineage>
</organism>
<dbReference type="Gene3D" id="3.30.70.60">
    <property type="match status" value="1"/>
</dbReference>
<protein>
    <recommendedName>
        <fullName evidence="4">Pilus assembly protein PilO</fullName>
    </recommendedName>
</protein>
<dbReference type="Proteomes" id="UP000738376">
    <property type="component" value="Unassembled WGS sequence"/>
</dbReference>
<dbReference type="EMBL" id="JAAVJL010000001">
    <property type="protein sequence ID" value="NMF58772.1"/>
    <property type="molecule type" value="Genomic_DNA"/>
</dbReference>
<gene>
    <name evidence="2" type="ORF">HC246_12250</name>
</gene>
<evidence type="ECO:0008006" key="4">
    <source>
        <dbReference type="Google" id="ProtNLM"/>
    </source>
</evidence>
<dbReference type="RefSeq" id="WP_169363627.1">
    <property type="nucleotide sequence ID" value="NZ_JAAVJL010000001.1"/>
</dbReference>
<evidence type="ECO:0000256" key="1">
    <source>
        <dbReference type="SAM" id="Phobius"/>
    </source>
</evidence>
<keyword evidence="1" id="KW-0472">Membrane</keyword>